<dbReference type="PANTHER" id="PTHR23424:SF23">
    <property type="entry name" value="PROTEIN SAAL1"/>
    <property type="match status" value="1"/>
</dbReference>
<evidence type="ECO:0000256" key="3">
    <source>
        <dbReference type="ARBA" id="ARBA00038401"/>
    </source>
</evidence>
<feature type="compositionally biased region" description="Basic and acidic residues" evidence="4">
    <location>
        <begin position="501"/>
        <end position="511"/>
    </location>
</feature>
<evidence type="ECO:0000313" key="6">
    <source>
        <dbReference type="Proteomes" id="UP001381693"/>
    </source>
</evidence>
<gene>
    <name evidence="5" type="ORF">SK128_000920</name>
</gene>
<dbReference type="InterPro" id="IPR052464">
    <property type="entry name" value="Synovial_Prolif_Regulator"/>
</dbReference>
<comment type="similarity">
    <text evidence="3">Belongs to the SAAL1 family.</text>
</comment>
<feature type="compositionally biased region" description="Acidic residues" evidence="4">
    <location>
        <begin position="487"/>
        <end position="500"/>
    </location>
</feature>
<evidence type="ECO:0000256" key="4">
    <source>
        <dbReference type="SAM" id="MobiDB-lite"/>
    </source>
</evidence>
<accession>A0AAN9A4D2</accession>
<dbReference type="EMBL" id="JAXCGZ010011536">
    <property type="protein sequence ID" value="KAK7074558.1"/>
    <property type="molecule type" value="Genomic_DNA"/>
</dbReference>
<comment type="caution">
    <text evidence="5">The sequence shown here is derived from an EMBL/GenBank/DDBJ whole genome shotgun (WGS) entry which is preliminary data.</text>
</comment>
<evidence type="ECO:0008006" key="7">
    <source>
        <dbReference type="Google" id="ProtNLM"/>
    </source>
</evidence>
<protein>
    <recommendedName>
        <fullName evidence="7">Protein saal1</fullName>
    </recommendedName>
</protein>
<feature type="compositionally biased region" description="Polar residues" evidence="4">
    <location>
        <begin position="1"/>
        <end position="33"/>
    </location>
</feature>
<feature type="region of interest" description="Disordered" evidence="4">
    <location>
        <begin position="466"/>
        <end position="511"/>
    </location>
</feature>
<dbReference type="SUPFAM" id="SSF48371">
    <property type="entry name" value="ARM repeat"/>
    <property type="match status" value="1"/>
</dbReference>
<reference evidence="5 6" key="1">
    <citation type="submission" date="2023-11" db="EMBL/GenBank/DDBJ databases">
        <title>Halocaridina rubra genome assembly.</title>
        <authorList>
            <person name="Smith C."/>
        </authorList>
    </citation>
    <scope>NUCLEOTIDE SEQUENCE [LARGE SCALE GENOMIC DNA]</scope>
    <source>
        <strain evidence="5">EP-1</strain>
        <tissue evidence="5">Whole</tissue>
    </source>
</reference>
<dbReference type="GO" id="GO:0005654">
    <property type="term" value="C:nucleoplasm"/>
    <property type="evidence" value="ECO:0007669"/>
    <property type="project" value="TreeGrafter"/>
</dbReference>
<evidence type="ECO:0000313" key="5">
    <source>
        <dbReference type="EMBL" id="KAK7074558.1"/>
    </source>
</evidence>
<feature type="compositionally biased region" description="Basic and acidic residues" evidence="4">
    <location>
        <begin position="541"/>
        <end position="574"/>
    </location>
</feature>
<comment type="subcellular location">
    <subcellularLocation>
        <location evidence="1">Nucleus</location>
    </subcellularLocation>
</comment>
<sequence>MESTNDSPLPQVANGISNSHESSPHVQQRTSENVLYEWKDSPAKSDSGAEESLVNPPPPAELGEEECALLRGDAIGSTAYTQRWVLNTLLVITQALPQYIVTDVEEGCHAKSEMQNDRESEDMDSENSSEKMKESNVGDAPNTVLELAEDVENAACQLWDMTVEPDVVHHLLNLGAVDILQLATDIISLSRAPRLTEVVVGVVGNLCCQIEGCEKVVEHQALLNACLALTHTTDDVPTLIESFRFLRLLLWHLNNRVPEDSRIGCPLILALKGHEAIKVALIFILKNSLNDNLLSSLMEFLEILVYLWLPDDQCYMAAHYAESGLVEGVVEVMRHFLKQTEKKGGQELPKEVHKGILILYSFMGIKAPHLISSFDQYESLLEPILVCYIEHIAKAETVEELMEDENAERLTYALGLSELLVPTMRHPNIMLSIGRLLALTHGATHHYSTPKGKPLLETQRSLLDRKTRRRLRRRSSRRRSRSSQEQMDVESLDTEEVSNEGEEKRTGERFSFSERQNAYSLGLDISYSSSLPSESISNVRSESREPVARSMSHEDTVADRTDATLTSIEKDDSSENTKLNSLVESLNDYCVRVVKYANDLSAVFSALNECHVHEVQLFFRAVRSREPKLVGDLQEKLLDTGSHNRLVTILADMYT</sequence>
<evidence type="ECO:0000256" key="2">
    <source>
        <dbReference type="ARBA" id="ARBA00023242"/>
    </source>
</evidence>
<name>A0AAN9A4D2_HALRR</name>
<dbReference type="PANTHER" id="PTHR23424">
    <property type="entry name" value="SERUM AMYLOID A"/>
    <property type="match status" value="1"/>
</dbReference>
<dbReference type="Proteomes" id="UP001381693">
    <property type="component" value="Unassembled WGS sequence"/>
</dbReference>
<dbReference type="AlphaFoldDB" id="A0AAN9A4D2"/>
<dbReference type="InterPro" id="IPR016024">
    <property type="entry name" value="ARM-type_fold"/>
</dbReference>
<keyword evidence="2" id="KW-0539">Nucleus</keyword>
<feature type="region of interest" description="Disordered" evidence="4">
    <location>
        <begin position="531"/>
        <end position="574"/>
    </location>
</feature>
<feature type="region of interest" description="Disordered" evidence="4">
    <location>
        <begin position="110"/>
        <end position="139"/>
    </location>
</feature>
<feature type="region of interest" description="Disordered" evidence="4">
    <location>
        <begin position="1"/>
        <end position="61"/>
    </location>
</feature>
<evidence type="ECO:0000256" key="1">
    <source>
        <dbReference type="ARBA" id="ARBA00004123"/>
    </source>
</evidence>
<proteinExistence type="inferred from homology"/>
<organism evidence="5 6">
    <name type="scientific">Halocaridina rubra</name>
    <name type="common">Hawaiian red shrimp</name>
    <dbReference type="NCBI Taxonomy" id="373956"/>
    <lineage>
        <taxon>Eukaryota</taxon>
        <taxon>Metazoa</taxon>
        <taxon>Ecdysozoa</taxon>
        <taxon>Arthropoda</taxon>
        <taxon>Crustacea</taxon>
        <taxon>Multicrustacea</taxon>
        <taxon>Malacostraca</taxon>
        <taxon>Eumalacostraca</taxon>
        <taxon>Eucarida</taxon>
        <taxon>Decapoda</taxon>
        <taxon>Pleocyemata</taxon>
        <taxon>Caridea</taxon>
        <taxon>Atyoidea</taxon>
        <taxon>Atyidae</taxon>
        <taxon>Halocaridina</taxon>
    </lineage>
</organism>
<feature type="compositionally biased region" description="Basic residues" evidence="4">
    <location>
        <begin position="466"/>
        <end position="481"/>
    </location>
</feature>
<keyword evidence="6" id="KW-1185">Reference proteome</keyword>